<evidence type="ECO:0000313" key="2">
    <source>
        <dbReference type="Proteomes" id="UP001367508"/>
    </source>
</evidence>
<name>A0AAN9KWH4_CANGL</name>
<evidence type="ECO:0000313" key="1">
    <source>
        <dbReference type="EMBL" id="KAK7325200.1"/>
    </source>
</evidence>
<dbReference type="EMBL" id="JAYMYQ010000006">
    <property type="protein sequence ID" value="KAK7325200.1"/>
    <property type="molecule type" value="Genomic_DNA"/>
</dbReference>
<dbReference type="Proteomes" id="UP001367508">
    <property type="component" value="Unassembled WGS sequence"/>
</dbReference>
<keyword evidence="2" id="KW-1185">Reference proteome</keyword>
<comment type="caution">
    <text evidence="1">The sequence shown here is derived from an EMBL/GenBank/DDBJ whole genome shotgun (WGS) entry which is preliminary data.</text>
</comment>
<organism evidence="1 2">
    <name type="scientific">Canavalia gladiata</name>
    <name type="common">Sword bean</name>
    <name type="synonym">Dolichos gladiatus</name>
    <dbReference type="NCBI Taxonomy" id="3824"/>
    <lineage>
        <taxon>Eukaryota</taxon>
        <taxon>Viridiplantae</taxon>
        <taxon>Streptophyta</taxon>
        <taxon>Embryophyta</taxon>
        <taxon>Tracheophyta</taxon>
        <taxon>Spermatophyta</taxon>
        <taxon>Magnoliopsida</taxon>
        <taxon>eudicotyledons</taxon>
        <taxon>Gunneridae</taxon>
        <taxon>Pentapetalae</taxon>
        <taxon>rosids</taxon>
        <taxon>fabids</taxon>
        <taxon>Fabales</taxon>
        <taxon>Fabaceae</taxon>
        <taxon>Papilionoideae</taxon>
        <taxon>50 kb inversion clade</taxon>
        <taxon>NPAAA clade</taxon>
        <taxon>indigoferoid/millettioid clade</taxon>
        <taxon>Phaseoleae</taxon>
        <taxon>Canavalia</taxon>
    </lineage>
</organism>
<accession>A0AAN9KWH4</accession>
<proteinExistence type="predicted"/>
<gene>
    <name evidence="1" type="ORF">VNO77_29358</name>
</gene>
<protein>
    <submittedName>
        <fullName evidence="1">Uncharacterized protein</fullName>
    </submittedName>
</protein>
<sequence length="147" mass="17197">MQLIWFIRWEVFKKSIMGMIEVPQGERQLNPNFELIIGDSNFHEEKKHYYLNLINVIENHKAQPPFNGSIFDSKENGYKFQKRIVFNETKKQATWRRYSYTANGVAYLMLCKGKAEEILSSLRSSISLQQADKMADNMVKNSKPVIS</sequence>
<dbReference type="AlphaFoldDB" id="A0AAN9KWH4"/>
<reference evidence="1 2" key="1">
    <citation type="submission" date="2024-01" db="EMBL/GenBank/DDBJ databases">
        <title>The genomes of 5 underutilized Papilionoideae crops provide insights into root nodulation and disease resistanc.</title>
        <authorList>
            <person name="Jiang F."/>
        </authorList>
    </citation>
    <scope>NUCLEOTIDE SEQUENCE [LARGE SCALE GENOMIC DNA]</scope>
    <source>
        <strain evidence="1">LVBAO_FW01</strain>
        <tissue evidence="1">Leaves</tissue>
    </source>
</reference>